<sequence length="107" mass="12788">MKRTYLQALEIKSKTSHVVALSRPISEELYSQTGLNGRDKRDRHSYYWTLTTVLLPSPPCPKIRPMRMMNPILVFLEIRQQRSHRKSLQDELYHVVVQPFHHHRIKQ</sequence>
<organism evidence="1 2">
    <name type="scientific">Brassica cretica</name>
    <name type="common">Mustard</name>
    <dbReference type="NCBI Taxonomy" id="69181"/>
    <lineage>
        <taxon>Eukaryota</taxon>
        <taxon>Viridiplantae</taxon>
        <taxon>Streptophyta</taxon>
        <taxon>Embryophyta</taxon>
        <taxon>Tracheophyta</taxon>
        <taxon>Spermatophyta</taxon>
        <taxon>Magnoliopsida</taxon>
        <taxon>eudicotyledons</taxon>
        <taxon>Gunneridae</taxon>
        <taxon>Pentapetalae</taxon>
        <taxon>rosids</taxon>
        <taxon>malvids</taxon>
        <taxon>Brassicales</taxon>
        <taxon>Brassicaceae</taxon>
        <taxon>Brassiceae</taxon>
        <taxon>Brassica</taxon>
    </lineage>
</organism>
<dbReference type="EMBL" id="QGKW02001660">
    <property type="protein sequence ID" value="KAF2582453.1"/>
    <property type="molecule type" value="Genomic_DNA"/>
</dbReference>
<evidence type="ECO:0000313" key="1">
    <source>
        <dbReference type="EMBL" id="KAF2582453.1"/>
    </source>
</evidence>
<dbReference type="AlphaFoldDB" id="A0A8S9JLT1"/>
<accession>A0A8S9JLT1</accession>
<comment type="caution">
    <text evidence="1">The sequence shown here is derived from an EMBL/GenBank/DDBJ whole genome shotgun (WGS) entry which is preliminary data.</text>
</comment>
<dbReference type="Proteomes" id="UP000712281">
    <property type="component" value="Unassembled WGS sequence"/>
</dbReference>
<name>A0A8S9JLT1_BRACR</name>
<protein>
    <submittedName>
        <fullName evidence="1">Uncharacterized protein</fullName>
    </submittedName>
</protein>
<gene>
    <name evidence="1" type="ORF">F2Q68_00006943</name>
</gene>
<proteinExistence type="predicted"/>
<evidence type="ECO:0000313" key="2">
    <source>
        <dbReference type="Proteomes" id="UP000712281"/>
    </source>
</evidence>
<reference evidence="1" key="1">
    <citation type="submission" date="2019-12" db="EMBL/GenBank/DDBJ databases">
        <title>Genome sequencing and annotation of Brassica cretica.</title>
        <authorList>
            <person name="Studholme D.J."/>
            <person name="Sarris P.F."/>
        </authorList>
    </citation>
    <scope>NUCLEOTIDE SEQUENCE</scope>
    <source>
        <strain evidence="1">PFS-001/15</strain>
        <tissue evidence="1">Leaf</tissue>
    </source>
</reference>